<organism evidence="1 2">
    <name type="scientific">Aspergillus brunneoviolaceus CBS 621.78</name>
    <dbReference type="NCBI Taxonomy" id="1450534"/>
    <lineage>
        <taxon>Eukaryota</taxon>
        <taxon>Fungi</taxon>
        <taxon>Dikarya</taxon>
        <taxon>Ascomycota</taxon>
        <taxon>Pezizomycotina</taxon>
        <taxon>Eurotiomycetes</taxon>
        <taxon>Eurotiomycetidae</taxon>
        <taxon>Eurotiales</taxon>
        <taxon>Aspergillaceae</taxon>
        <taxon>Aspergillus</taxon>
        <taxon>Aspergillus subgen. Circumdati</taxon>
    </lineage>
</organism>
<proteinExistence type="predicted"/>
<evidence type="ECO:0000313" key="2">
    <source>
        <dbReference type="Proteomes" id="UP000249057"/>
    </source>
</evidence>
<dbReference type="Proteomes" id="UP000249057">
    <property type="component" value="Unassembled WGS sequence"/>
</dbReference>
<name>A0ACD1GBC0_9EURO</name>
<sequence length="521" mass="58727">MPRHHHILRRNHNQPDTSSPSDLQYQQQQQQQQQQPPPAPQRINRVRLGQSHHETPTSQFQTPPSRGFPIPRLHPSSGPIDDPTHPLHSHQQAQQAQQQRQQHPAAAAAQVALFSLFGRGVHGRGHGDPRHRHPPHDRMEQDEDEEEDEEEDEDIDDSMQQHRYPSSHRHLRHRHHHGVGETGHDSEGEVDEDDERLGLHAAHDGGGLGAEEEEEALEEEEEEEEEDDDDMLADPDVDDGDEEMLGERDKSPTPLPANLREISSLASWTVSTHKPGCGVSALRHPSPTQYWQSDGPQPHTLTLHFFKLVAVVRIRVYLDFEMDESYTPTKMVFLAGMGGNDLVEFATWEGEGPCGWVDVELEGVGGRNTVHSFGKFQGGGSRTRRRKLQGVRGKRKGLGSLYEDARAYRNEEEEDDDEEDDDDENDPYAGNVLKAMVIQMKVTENHQNGKDTHVRGFQVFARDDERKRLANAPSASADGRVRRHSARRSLRGSTHDEMAEGAGGVVVSLEEPDWMGEPVIR</sequence>
<keyword evidence="2" id="KW-1185">Reference proteome</keyword>
<protein>
    <submittedName>
        <fullName evidence="1">Galactose-binding like protein</fullName>
    </submittedName>
</protein>
<dbReference type="EMBL" id="KZ825336">
    <property type="protein sequence ID" value="RAH46553.1"/>
    <property type="molecule type" value="Genomic_DNA"/>
</dbReference>
<accession>A0ACD1GBC0</accession>
<evidence type="ECO:0000313" key="1">
    <source>
        <dbReference type="EMBL" id="RAH46553.1"/>
    </source>
</evidence>
<reference evidence="1" key="1">
    <citation type="submission" date="2018-02" db="EMBL/GenBank/DDBJ databases">
        <title>The genomes of Aspergillus section Nigri reveals drivers in fungal speciation.</title>
        <authorList>
            <consortium name="DOE Joint Genome Institute"/>
            <person name="Vesth T.C."/>
            <person name="Nybo J."/>
            <person name="Theobald S."/>
            <person name="Brandl J."/>
            <person name="Frisvad J.C."/>
            <person name="Nielsen K.F."/>
            <person name="Lyhne E.K."/>
            <person name="Kogle M.E."/>
            <person name="Kuo A."/>
            <person name="Riley R."/>
            <person name="Clum A."/>
            <person name="Nolan M."/>
            <person name="Lipzen A."/>
            <person name="Salamov A."/>
            <person name="Henrissat B."/>
            <person name="Wiebenga A."/>
            <person name="De vries R.P."/>
            <person name="Grigoriev I.V."/>
            <person name="Mortensen U.H."/>
            <person name="Andersen M.R."/>
            <person name="Baker S.E."/>
        </authorList>
    </citation>
    <scope>NUCLEOTIDE SEQUENCE</scope>
    <source>
        <strain evidence="1">CBS 621.78</strain>
    </source>
</reference>
<gene>
    <name evidence="1" type="ORF">BO95DRAFT_387568</name>
</gene>